<organism evidence="1 2">
    <name type="scientific">Cirrhinus molitorella</name>
    <name type="common">mud carp</name>
    <dbReference type="NCBI Taxonomy" id="172907"/>
    <lineage>
        <taxon>Eukaryota</taxon>
        <taxon>Metazoa</taxon>
        <taxon>Chordata</taxon>
        <taxon>Craniata</taxon>
        <taxon>Vertebrata</taxon>
        <taxon>Euteleostomi</taxon>
        <taxon>Actinopterygii</taxon>
        <taxon>Neopterygii</taxon>
        <taxon>Teleostei</taxon>
        <taxon>Ostariophysi</taxon>
        <taxon>Cypriniformes</taxon>
        <taxon>Cyprinidae</taxon>
        <taxon>Labeoninae</taxon>
        <taxon>Labeonini</taxon>
        <taxon>Cirrhinus</taxon>
    </lineage>
</organism>
<accession>A0ABR3NIJ1</accession>
<dbReference type="Pfam" id="PF03137">
    <property type="entry name" value="OATP"/>
    <property type="match status" value="1"/>
</dbReference>
<dbReference type="Proteomes" id="UP001558613">
    <property type="component" value="Unassembled WGS sequence"/>
</dbReference>
<name>A0ABR3NIJ1_9TELE</name>
<dbReference type="InterPro" id="IPR004156">
    <property type="entry name" value="OATP"/>
</dbReference>
<keyword evidence="2" id="KW-1185">Reference proteome</keyword>
<evidence type="ECO:0000313" key="2">
    <source>
        <dbReference type="Proteomes" id="UP001558613"/>
    </source>
</evidence>
<protein>
    <submittedName>
        <fullName evidence="1">Uncharacterized protein</fullName>
    </submittedName>
</protein>
<evidence type="ECO:0000313" key="1">
    <source>
        <dbReference type="EMBL" id="KAL1276516.1"/>
    </source>
</evidence>
<gene>
    <name evidence="1" type="ORF">QQF64_036139</name>
</gene>
<sequence>MYPGVVPRELMKELRTDTVICVLTPSPVEGSRSVSLGQCPRGPACTRSFTSYMAVSVLSSFINSLGTTPGYMITIRFELLCSADVEVAFNRKTPERYFLSQFGPDREVGFIKGNTENAFKLNTLLTWKD</sequence>
<reference evidence="1 2" key="1">
    <citation type="submission" date="2023-09" db="EMBL/GenBank/DDBJ databases">
        <authorList>
            <person name="Wang M."/>
        </authorList>
    </citation>
    <scope>NUCLEOTIDE SEQUENCE [LARGE SCALE GENOMIC DNA]</scope>
    <source>
        <strain evidence="1">GT-2023</strain>
        <tissue evidence="1">Liver</tissue>
    </source>
</reference>
<proteinExistence type="predicted"/>
<comment type="caution">
    <text evidence="1">The sequence shown here is derived from an EMBL/GenBank/DDBJ whole genome shotgun (WGS) entry which is preliminary data.</text>
</comment>
<dbReference type="EMBL" id="JAYMGO010000004">
    <property type="protein sequence ID" value="KAL1276516.1"/>
    <property type="molecule type" value="Genomic_DNA"/>
</dbReference>